<keyword evidence="3" id="KW-1185">Reference proteome</keyword>
<dbReference type="PANTHER" id="PTHR43283">
    <property type="entry name" value="BETA-LACTAMASE-RELATED"/>
    <property type="match status" value="1"/>
</dbReference>
<dbReference type="InterPro" id="IPR050789">
    <property type="entry name" value="Diverse_Enzym_Activities"/>
</dbReference>
<dbReference type="RefSeq" id="WP_093372093.1">
    <property type="nucleotide sequence ID" value="NZ_FOQA01000005.1"/>
</dbReference>
<evidence type="ECO:0000313" key="3">
    <source>
        <dbReference type="Proteomes" id="UP000199287"/>
    </source>
</evidence>
<protein>
    <submittedName>
        <fullName evidence="2">CubicO group peptidase, beta-lactamase class C family</fullName>
    </submittedName>
</protein>
<dbReference type="SUPFAM" id="SSF56601">
    <property type="entry name" value="beta-lactamase/transpeptidase-like"/>
    <property type="match status" value="1"/>
</dbReference>
<dbReference type="AlphaFoldDB" id="A0A1I3ES96"/>
<accession>A0A1I3ES96</accession>
<evidence type="ECO:0000313" key="2">
    <source>
        <dbReference type="EMBL" id="SFI01854.1"/>
    </source>
</evidence>
<dbReference type="OrthoDB" id="9773047at2"/>
<sequence length="369" mass="42883">MYYLRFFILTLAVLAMLFLLTEENQWQEVSFPSTWTQYETPEEAGWSSDKLKKAREYYDELGSTSALLVHDGKIVIAWGDITKNTRAHSIRKSFLNALYGIYIEKDSINLDDTLEDLQIVDIKELTSSEKQATISDLLTSRSGVYLKAGEESFTMSLTRPPRSSYPPGTHFYYNNWDFNVLGTILNQQSQSDLFYEFHQKIAIPLGMEDFSLENTWYQFESNKSLHPSYLFRISARDMARFGQLYLQKGKWEDVQMISSEWIETSTKVHAVPEGFTLYGYGYLWWVAQQGEWEELGLYSAIGRYGQSIDIIPEKNILFVHRMDSDMALFPFLNQVTNHQRLYLLNLILDAKTEETKENPRIIPGILSKM</sequence>
<evidence type="ECO:0000259" key="1">
    <source>
        <dbReference type="Pfam" id="PF00144"/>
    </source>
</evidence>
<feature type="domain" description="Beta-lactamase-related" evidence="1">
    <location>
        <begin position="62"/>
        <end position="319"/>
    </location>
</feature>
<gene>
    <name evidence="2" type="ORF">SAMN05192551_105145</name>
</gene>
<dbReference type="STRING" id="69895.SAMN05192551_105145"/>
<dbReference type="Gene3D" id="3.40.710.10">
    <property type="entry name" value="DD-peptidase/beta-lactamase superfamily"/>
    <property type="match status" value="1"/>
</dbReference>
<dbReference type="InterPro" id="IPR001466">
    <property type="entry name" value="Beta-lactam-related"/>
</dbReference>
<dbReference type="EMBL" id="FOQA01000005">
    <property type="protein sequence ID" value="SFI01854.1"/>
    <property type="molecule type" value="Genomic_DNA"/>
</dbReference>
<dbReference type="InterPro" id="IPR012338">
    <property type="entry name" value="Beta-lactam/transpept-like"/>
</dbReference>
<dbReference type="Proteomes" id="UP000199287">
    <property type="component" value="Unassembled WGS sequence"/>
</dbReference>
<name>A0A1I3ES96_9FIRM</name>
<proteinExistence type="predicted"/>
<dbReference type="Pfam" id="PF00144">
    <property type="entry name" value="Beta-lactamase"/>
    <property type="match status" value="1"/>
</dbReference>
<dbReference type="PANTHER" id="PTHR43283:SF7">
    <property type="entry name" value="BETA-LACTAMASE-RELATED DOMAIN-CONTAINING PROTEIN"/>
    <property type="match status" value="1"/>
</dbReference>
<organism evidence="2 3">
    <name type="scientific">Tindallia magadiensis</name>
    <dbReference type="NCBI Taxonomy" id="69895"/>
    <lineage>
        <taxon>Bacteria</taxon>
        <taxon>Bacillati</taxon>
        <taxon>Bacillota</taxon>
        <taxon>Clostridia</taxon>
        <taxon>Peptostreptococcales</taxon>
        <taxon>Tindalliaceae</taxon>
        <taxon>Tindallia</taxon>
    </lineage>
</organism>
<reference evidence="3" key="1">
    <citation type="submission" date="2016-10" db="EMBL/GenBank/DDBJ databases">
        <authorList>
            <person name="Varghese N."/>
            <person name="Submissions S."/>
        </authorList>
    </citation>
    <scope>NUCLEOTIDE SEQUENCE [LARGE SCALE GENOMIC DNA]</scope>
    <source>
        <strain evidence="3">Z-7934</strain>
    </source>
</reference>